<dbReference type="AlphaFoldDB" id="A0AAD7UIJ9"/>
<dbReference type="EMBL" id="JAQMWT010000173">
    <property type="protein sequence ID" value="KAJ8608325.1"/>
    <property type="molecule type" value="Genomic_DNA"/>
</dbReference>
<evidence type="ECO:0000313" key="4">
    <source>
        <dbReference type="Proteomes" id="UP001230188"/>
    </source>
</evidence>
<dbReference type="PROSITE" id="PS50041">
    <property type="entry name" value="C_TYPE_LECTIN_2"/>
    <property type="match status" value="1"/>
</dbReference>
<dbReference type="Proteomes" id="UP001230188">
    <property type="component" value="Unassembled WGS sequence"/>
</dbReference>
<reference evidence="3" key="1">
    <citation type="submission" date="2023-01" db="EMBL/GenBank/DDBJ databases">
        <title>Metagenome sequencing of chrysophaentin producing Chrysophaeum taylorii.</title>
        <authorList>
            <person name="Davison J."/>
            <person name="Bewley C."/>
        </authorList>
    </citation>
    <scope>NUCLEOTIDE SEQUENCE</scope>
    <source>
        <strain evidence="3">NIES-1699</strain>
    </source>
</reference>
<organism evidence="3 4">
    <name type="scientific">Chrysophaeum taylorii</name>
    <dbReference type="NCBI Taxonomy" id="2483200"/>
    <lineage>
        <taxon>Eukaryota</taxon>
        <taxon>Sar</taxon>
        <taxon>Stramenopiles</taxon>
        <taxon>Ochrophyta</taxon>
        <taxon>Pelagophyceae</taxon>
        <taxon>Pelagomonadales</taxon>
        <taxon>Pelagomonadaceae</taxon>
        <taxon>Chrysophaeum</taxon>
    </lineage>
</organism>
<dbReference type="InterPro" id="IPR016187">
    <property type="entry name" value="CTDL_fold"/>
</dbReference>
<dbReference type="InterPro" id="IPR016186">
    <property type="entry name" value="C-type_lectin-like/link_sf"/>
</dbReference>
<dbReference type="InterPro" id="IPR001304">
    <property type="entry name" value="C-type_lectin-like"/>
</dbReference>
<evidence type="ECO:0000259" key="2">
    <source>
        <dbReference type="PROSITE" id="PS50041"/>
    </source>
</evidence>
<dbReference type="Pfam" id="PF00059">
    <property type="entry name" value="Lectin_C"/>
    <property type="match status" value="1"/>
</dbReference>
<evidence type="ECO:0000313" key="3">
    <source>
        <dbReference type="EMBL" id="KAJ8608325.1"/>
    </source>
</evidence>
<dbReference type="SUPFAM" id="SSF56436">
    <property type="entry name" value="C-type lectin-like"/>
    <property type="match status" value="1"/>
</dbReference>
<dbReference type="CDD" id="cd00037">
    <property type="entry name" value="CLECT"/>
    <property type="match status" value="1"/>
</dbReference>
<dbReference type="PANTHER" id="PTHR22801:SF63">
    <property type="entry name" value="C-TYPE LECTIN DOMAIN-CONTAINING PROTEIN"/>
    <property type="match status" value="1"/>
</dbReference>
<protein>
    <recommendedName>
        <fullName evidence="2">C-type lectin domain-containing protein</fullName>
    </recommendedName>
</protein>
<dbReference type="PANTHER" id="PTHR22801">
    <property type="entry name" value="LITHOSTATHINE"/>
    <property type="match status" value="1"/>
</dbReference>
<evidence type="ECO:0000256" key="1">
    <source>
        <dbReference type="SAM" id="MobiDB-lite"/>
    </source>
</evidence>
<sequence>MEGQLGERGRDVVRGEYALTVGTTTTTTTTTERCVPWWADTATIRSLLFSSLNVSSSVRVLAATPTDLHVELRTTGEVSASTTGACASIETTGRWSDASNWDLGRAPVAGDDVYMAVDSSTIEVDEFASTRHVFLSAGVISLATTTCPDGWTPILDSCARAFVAETKTWSEAACGDGAHLALIGSAETNAVAASLCATNNNSLSSRCWIGLRDKEEGRQTPAAQVGGPSYDDGVFGWVDPEASLDGDARYRAWGYGEPLQQLHESCVAVDAADGAWKALPCASELPFVCTRRGTTTRRVLECDRFFWSGGVLEGAGTLSGLVVRVSSRVLARGGVAVVAESELDIRSGATVVAGVGGAAMEAEASLYVSDATLDASIAPGTLGVSAAGSFEGSRVYVGWKIVVAGPGVTLSVNGPTTLAGGGSLAGAVVSLSSAAANLALRGVALSRPAVDLISLEADGEVVREDVAYAALPYGVRKSLLEEDRAYYALSAAEDKGDFALAAGAYSLVVEGETRTACVPWHAPASQLEEILNAVGVSGVSVARRGDGSRRWRYGYAYEISYENADEETASLTACASCCEDALTPRAETPTGTCRFGEAAVATQQPARLCVANIDVSVDRTAAGDASISCCCSGSFVEVVGTVFSRLPSTLPCPLNVLGGGGEAVVADAMLSSLSIAEGGTLRVVDRAVVAGKMVLAGNLQAAAATRTKTFVLVVRSNLEWTGGRIRGAANATIKTLDIPGGRVALAATRLAVTDGGTWTSGRLDAFDGATIVVVGTLELSSFEIRTGFAAGIIIEVGGHLVAAADSLIEPPVRNNGTLRVVSSVASQSGDGNGILDLEGTLFLRSGVLDLGAQRVRGGGLLHVKDGLLVLPEYRVASRLVVSGGSALVRGANATFSREVVVLTDGSLDFLSSLVAFRGPLALDGGALRFYSPATVLVEGFFNFSGGTLEGNVDVHLVSDSSLREGRLRDKACLINHANAKLASNLLLRSNAARPPPRFRRALRAPPGPRASMVARPPRI</sequence>
<gene>
    <name evidence="3" type="ORF">CTAYLR_009414</name>
</gene>
<feature type="region of interest" description="Disordered" evidence="1">
    <location>
        <begin position="997"/>
        <end position="1019"/>
    </location>
</feature>
<dbReference type="SMART" id="SM00034">
    <property type="entry name" value="CLECT"/>
    <property type="match status" value="1"/>
</dbReference>
<feature type="domain" description="C-type lectin" evidence="2">
    <location>
        <begin position="154"/>
        <end position="290"/>
    </location>
</feature>
<proteinExistence type="predicted"/>
<name>A0AAD7UIJ9_9STRA</name>
<dbReference type="InterPro" id="IPR050801">
    <property type="entry name" value="Ca-Dep_Lectins_ImmuneDev"/>
</dbReference>
<comment type="caution">
    <text evidence="3">The sequence shown here is derived from an EMBL/GenBank/DDBJ whole genome shotgun (WGS) entry which is preliminary data.</text>
</comment>
<keyword evidence="4" id="KW-1185">Reference proteome</keyword>
<accession>A0AAD7UIJ9</accession>
<dbReference type="Gene3D" id="3.10.100.10">
    <property type="entry name" value="Mannose-Binding Protein A, subunit A"/>
    <property type="match status" value="1"/>
</dbReference>